<sequence length="249" mass="29593">MLNDTRLPIHGFVNVPVMRVLNYLCLVLLNQVTNYGGYAKRVHLRIVVPDVINHRVHTRTVLLHLHVPVPKKPPPKNHHKHEYHTNWSSWRYGRYHDYEHEGEPELDHEDHHMDEKEKPKRRQKYFPVTDYHRGSYSPSYVDDNDNNVEEKERDSYAVHEDVNDIPPNTETMSYNYEEGYKKGLETESGHLKSDQMHKFHEDLREEEGDAEGGGFKEDFRMKTDAGRYIVDDAEYENTRDKRERARSKT</sequence>
<feature type="region of interest" description="Disordered" evidence="1">
    <location>
        <begin position="102"/>
        <end position="170"/>
    </location>
</feature>
<feature type="region of interest" description="Disordered" evidence="1">
    <location>
        <begin position="190"/>
        <end position="249"/>
    </location>
</feature>
<accession>A0AAJ7N2X9</accession>
<organism evidence="2 3">
    <name type="scientific">Ceratina calcarata</name>
    <dbReference type="NCBI Taxonomy" id="156304"/>
    <lineage>
        <taxon>Eukaryota</taxon>
        <taxon>Metazoa</taxon>
        <taxon>Ecdysozoa</taxon>
        <taxon>Arthropoda</taxon>
        <taxon>Hexapoda</taxon>
        <taxon>Insecta</taxon>
        <taxon>Pterygota</taxon>
        <taxon>Neoptera</taxon>
        <taxon>Endopterygota</taxon>
        <taxon>Hymenoptera</taxon>
        <taxon>Apocrita</taxon>
        <taxon>Aculeata</taxon>
        <taxon>Apoidea</taxon>
        <taxon>Anthophila</taxon>
        <taxon>Apidae</taxon>
        <taxon>Ceratina</taxon>
        <taxon>Zadontomerus</taxon>
    </lineage>
</organism>
<feature type="compositionally biased region" description="Basic and acidic residues" evidence="1">
    <location>
        <begin position="102"/>
        <end position="118"/>
    </location>
</feature>
<gene>
    <name evidence="3" type="primary">LOC108621964</name>
</gene>
<dbReference type="GeneID" id="108621964"/>
<evidence type="ECO:0000313" key="3">
    <source>
        <dbReference type="RefSeq" id="XP_017875063.1"/>
    </source>
</evidence>
<dbReference type="Proteomes" id="UP000694925">
    <property type="component" value="Unplaced"/>
</dbReference>
<evidence type="ECO:0000313" key="2">
    <source>
        <dbReference type="Proteomes" id="UP000694925"/>
    </source>
</evidence>
<feature type="compositionally biased region" description="Basic and acidic residues" evidence="1">
    <location>
        <begin position="214"/>
        <end position="225"/>
    </location>
</feature>
<keyword evidence="2" id="KW-1185">Reference proteome</keyword>
<dbReference type="RefSeq" id="XP_017875063.1">
    <property type="nucleotide sequence ID" value="XM_018019574.1"/>
</dbReference>
<reference evidence="3" key="1">
    <citation type="submission" date="2025-08" db="UniProtKB">
        <authorList>
            <consortium name="RefSeq"/>
        </authorList>
    </citation>
    <scope>IDENTIFICATION</scope>
    <source>
        <tissue evidence="3">Whole body</tissue>
    </source>
</reference>
<dbReference type="AlphaFoldDB" id="A0AAJ7N2X9"/>
<protein>
    <submittedName>
        <fullName evidence="3">Uncharacterized protein LOC108621964</fullName>
    </submittedName>
</protein>
<proteinExistence type="predicted"/>
<feature type="compositionally biased region" description="Basic and acidic residues" evidence="1">
    <location>
        <begin position="148"/>
        <end position="162"/>
    </location>
</feature>
<evidence type="ECO:0000256" key="1">
    <source>
        <dbReference type="SAM" id="MobiDB-lite"/>
    </source>
</evidence>
<name>A0AAJ7N2X9_9HYME</name>
<feature type="compositionally biased region" description="Basic and acidic residues" evidence="1">
    <location>
        <begin position="190"/>
        <end position="203"/>
    </location>
</feature>
<dbReference type="KEGG" id="ccal:108621964"/>